<gene>
    <name evidence="2" type="ORF">MNOR_LOCUS428</name>
</gene>
<sequence>VVLPCLVNRLRQGRMISGGSVTVVFWATLLLAQYSEASVLKDEVVPGLPDTVTMGKHVQQIRDQLQNLIQEEELMKGEDGENEEDDERTKRMAFIFPPGHSGCTCGDLQAISAQLSVWEQEVKKVQELDKRLSVVAQLIKQIGAAIDVGIPGILGPQGPPGNPGDIGPPGPPGAAGEEISVTRRGTQGPPGPIGPTGPAGSPGPRGDCVKGEKGTEGPKGLQGRSMKGEKGPQGPKGNKGLPVNVG</sequence>
<evidence type="ECO:0000313" key="2">
    <source>
        <dbReference type="EMBL" id="CAL4059238.1"/>
    </source>
</evidence>
<dbReference type="PANTHER" id="PTHR24637:SF421">
    <property type="entry name" value="CUTICLE COLLAGEN DPY-2"/>
    <property type="match status" value="1"/>
</dbReference>
<dbReference type="EMBL" id="CAXKWB010000093">
    <property type="protein sequence ID" value="CAL4059238.1"/>
    <property type="molecule type" value="Genomic_DNA"/>
</dbReference>
<proteinExistence type="predicted"/>
<name>A0AAV2PHU6_MEGNR</name>
<feature type="compositionally biased region" description="Low complexity" evidence="1">
    <location>
        <begin position="196"/>
        <end position="206"/>
    </location>
</feature>
<dbReference type="AlphaFoldDB" id="A0AAV2PHU6"/>
<organism evidence="2 3">
    <name type="scientific">Meganyctiphanes norvegica</name>
    <name type="common">Northern krill</name>
    <name type="synonym">Thysanopoda norvegica</name>
    <dbReference type="NCBI Taxonomy" id="48144"/>
    <lineage>
        <taxon>Eukaryota</taxon>
        <taxon>Metazoa</taxon>
        <taxon>Ecdysozoa</taxon>
        <taxon>Arthropoda</taxon>
        <taxon>Crustacea</taxon>
        <taxon>Multicrustacea</taxon>
        <taxon>Malacostraca</taxon>
        <taxon>Eumalacostraca</taxon>
        <taxon>Eucarida</taxon>
        <taxon>Euphausiacea</taxon>
        <taxon>Euphausiidae</taxon>
        <taxon>Meganyctiphanes</taxon>
    </lineage>
</organism>
<comment type="caution">
    <text evidence="2">The sequence shown here is derived from an EMBL/GenBank/DDBJ whole genome shotgun (WGS) entry which is preliminary data.</text>
</comment>
<dbReference type="InterPro" id="IPR008160">
    <property type="entry name" value="Collagen"/>
</dbReference>
<evidence type="ECO:0000256" key="1">
    <source>
        <dbReference type="SAM" id="MobiDB-lite"/>
    </source>
</evidence>
<dbReference type="Proteomes" id="UP001497623">
    <property type="component" value="Unassembled WGS sequence"/>
</dbReference>
<feature type="compositionally biased region" description="Pro residues" evidence="1">
    <location>
        <begin position="157"/>
        <end position="172"/>
    </location>
</feature>
<dbReference type="Pfam" id="PF01391">
    <property type="entry name" value="Collagen"/>
    <property type="match status" value="1"/>
</dbReference>
<reference evidence="2 3" key="1">
    <citation type="submission" date="2024-05" db="EMBL/GenBank/DDBJ databases">
        <authorList>
            <person name="Wallberg A."/>
        </authorList>
    </citation>
    <scope>NUCLEOTIDE SEQUENCE [LARGE SCALE GENOMIC DNA]</scope>
</reference>
<feature type="region of interest" description="Disordered" evidence="1">
    <location>
        <begin position="153"/>
        <end position="246"/>
    </location>
</feature>
<dbReference type="PANTHER" id="PTHR24637">
    <property type="entry name" value="COLLAGEN"/>
    <property type="match status" value="1"/>
</dbReference>
<keyword evidence="3" id="KW-1185">Reference proteome</keyword>
<feature type="non-terminal residue" evidence="2">
    <location>
        <position position="1"/>
    </location>
</feature>
<feature type="compositionally biased region" description="Basic and acidic residues" evidence="1">
    <location>
        <begin position="207"/>
        <end position="216"/>
    </location>
</feature>
<evidence type="ECO:0000313" key="3">
    <source>
        <dbReference type="Proteomes" id="UP001497623"/>
    </source>
</evidence>
<accession>A0AAV2PHU6</accession>
<protein>
    <submittedName>
        <fullName evidence="2">Uncharacterized protein</fullName>
    </submittedName>
</protein>